<dbReference type="InterPro" id="IPR007111">
    <property type="entry name" value="NACHT_NTPase"/>
</dbReference>
<evidence type="ECO:0000259" key="8">
    <source>
        <dbReference type="PROSITE" id="PS50837"/>
    </source>
</evidence>
<keyword evidence="10" id="KW-1185">Reference proteome</keyword>
<keyword evidence="2" id="KW-0121">Carboxypeptidase</keyword>
<dbReference type="InterPro" id="IPR056884">
    <property type="entry name" value="NPHP3-like_N"/>
</dbReference>
<comment type="similarity">
    <text evidence="1">Belongs to the peptidase S10 family.</text>
</comment>
<evidence type="ECO:0000313" key="9">
    <source>
        <dbReference type="EMBL" id="KAL1617413.1"/>
    </source>
</evidence>
<feature type="compositionally biased region" description="Polar residues" evidence="7">
    <location>
        <begin position="17"/>
        <end position="28"/>
    </location>
</feature>
<dbReference type="Gene3D" id="3.40.50.1820">
    <property type="entry name" value="alpha/beta hydrolase"/>
    <property type="match status" value="1"/>
</dbReference>
<accession>A0ABR3SCX1</accession>
<evidence type="ECO:0000313" key="10">
    <source>
        <dbReference type="Proteomes" id="UP001521116"/>
    </source>
</evidence>
<feature type="region of interest" description="Disordered" evidence="7">
    <location>
        <begin position="1431"/>
        <end position="1455"/>
    </location>
</feature>
<dbReference type="Proteomes" id="UP001521116">
    <property type="component" value="Unassembled WGS sequence"/>
</dbReference>
<dbReference type="Gene3D" id="1.25.40.10">
    <property type="entry name" value="Tetratricopeptide repeat domain"/>
    <property type="match status" value="2"/>
</dbReference>
<dbReference type="EMBL" id="JAJVDC020000232">
    <property type="protein sequence ID" value="KAL1617413.1"/>
    <property type="molecule type" value="Genomic_DNA"/>
</dbReference>
<feature type="domain" description="NACHT" evidence="8">
    <location>
        <begin position="300"/>
        <end position="415"/>
    </location>
</feature>
<evidence type="ECO:0000256" key="6">
    <source>
        <dbReference type="ARBA" id="ARBA00023180"/>
    </source>
</evidence>
<dbReference type="PANTHER" id="PTHR10039:SF11">
    <property type="entry name" value="NACHT DOMAIN PROTEIN (AFU_ORTHOLOGUE AFUA_1G01490)"/>
    <property type="match status" value="1"/>
</dbReference>
<feature type="region of interest" description="Disordered" evidence="7">
    <location>
        <begin position="1"/>
        <end position="28"/>
    </location>
</feature>
<dbReference type="PROSITE" id="PS50837">
    <property type="entry name" value="NACHT"/>
    <property type="match status" value="1"/>
</dbReference>
<feature type="compositionally biased region" description="Low complexity" evidence="7">
    <location>
        <begin position="1433"/>
        <end position="1448"/>
    </location>
</feature>
<dbReference type="SUPFAM" id="SSF53474">
    <property type="entry name" value="alpha/beta-Hydrolases"/>
    <property type="match status" value="1"/>
</dbReference>
<dbReference type="PANTHER" id="PTHR10039">
    <property type="entry name" value="AMELOGENIN"/>
    <property type="match status" value="1"/>
</dbReference>
<evidence type="ECO:0000256" key="4">
    <source>
        <dbReference type="ARBA" id="ARBA00022737"/>
    </source>
</evidence>
<dbReference type="SUPFAM" id="SSF52540">
    <property type="entry name" value="P-loop containing nucleoside triphosphate hydrolases"/>
    <property type="match status" value="1"/>
</dbReference>
<comment type="caution">
    <text evidence="9">The sequence shown here is derived from an EMBL/GenBank/DDBJ whole genome shotgun (WGS) entry which is preliminary data.</text>
</comment>
<protein>
    <recommendedName>
        <fullName evidence="8">NACHT domain-containing protein</fullName>
    </recommendedName>
</protein>
<keyword evidence="5" id="KW-0378">Hydrolase</keyword>
<keyword evidence="6" id="KW-0325">Glycoprotein</keyword>
<sequence>MERKTNKVASASPLYAATSTSSRGRTDSFDVSMTKDSFSHSNSENLHSTVLRDTTTQIWSMANRELGSMINSNGNVDQLLDYIASLRLRDMPHRGSKWDRVLQWAEFFASSVHHSCVAVQSFATSSEDAARLIWGSCHVLLELGVQRLHLIHKAFALLNDAGSVLVFFAGNKDLFMTGEPLQQSLTSAYADLVQLVADITLSCTNGGNVVEFDTVFASRGDAFFARRKSMADLLWKQQLNSAYGKDMAAEIDQVRRFLSPSDSVVERLVMGQLRSRSHHVEFTCEWFDSSLQEFIHGNDNVFLITGKPGCGKTVLCQWMVERLRRQQERDNHDVLSFVVEGDIKTEASPLSVPRSLLFQLFDKNIGNTELYEQVAALVQRSMQDKLALEQALWTAIEAGLKHKRTILVVDGLDQLIGGQDTSVRVLDRLHQVTSKCPGTKAIVLSEPLKKPGSNRSRQFNIDKKHVQQDMERVLDGVVASAFPPLSAHETSSVVQRLVSFSDGSFTHAMLVLEIAKREKTFSGIMSTLDSAPATMVVCVQQLLGMLDMGQRDTRSILAWLLAAQRPLTVTEMKTLLSVDMAQMQTSTRITDVQSDLHHAVGPLIRMGDGVVRFKHPLIRQNLTELALSVKDYSNKDARFPFNLQEAHYDLVNRCLAVTKISLTEHVAPSSEPVSSDFLMRLFQRHGLLEYTSRYWAIDFMHSPMYQKDGKQRLTNEFKSAFPSSTALAVLEHTCWDSQILPQETVGMFELALQLRRSVVPEQKEAIFQTLVSVSHTYERMTKTKEASTHFYDAFCLGRPILGENNGVLAAVTIGYINSTKSSEKLEIREQMLQYLIAYQKLVRGASNLMTIRYTRMLVALYKQEKKMDRAIELQEELYQMCIEYYGTQHEKTTAIHEGLTSLLREAGRTDQLTRHEISKYDRTRHTLSLADSALVAAALKMVAYYESQKQLDKAEQVLTKLWESITDAAQSHKSVSLQERKIEVAMEYHKFLEKQGRTDDAKNVLIGIWIEYQDTLDKSQTMAEVSETELSTLLDVGRTMQQYRSLDMAKTIFNGLWSYFRRVDQQTSELAVESALNLSNTSKELMETKMTSTTVEDEVSEESITELEEIFESITTITSVSETNEKKQSSASAHSSIVATAEMLSSFYVEQERWSEATSTTIKALQIAWPSVIDGGTPMPPSEHRIDAVMAMAKRLALCYFKKRQISKAEEVHVHVLQATKSMGVQSVHFRTATDELVEFYETIYQFYKAVDVLSEVNKMQKASLKDSDAAVIRTSYRLGRLCRDLEMNENAKKMFLEMVRVLSRDNDMLGWDSVEAALMLGSIYTEEQQWEKARQLYARLWKTFLTQRDGYQWTPDCVEKFYGAYFDVLEKKLEANYSTLLQVTTEYRQRVVELFGDGHELTTKATLHLAAMYERSEEHREQAISMYEKALSSSSSTTSTTMQQSTTRKLTQSRQRLAHLYSKQTRTSSKGISLYQQEIRNTASSHGYASSQMLQQLHEFITLTVKTESKESRDNATELLQTSIREIIVNEKSTQKQVASAHTIAKMFLQLKERQTAVNLLGSMRRQVITEEYESDAKFSLVGAGRHSFAFIVAFEEALLDARHQHFSFSELMATLMTERLLYQSYTRATKAGDSSFELIFTHGCRLATFYKQHQRVEEHQKIETDLLKRFARAFQATESSSVLRHFFSVCIQEMGSANKQRGDSVTVVSTVSTAVREHLEAGRFREGCELAGFLDRFLRLHGAYGNQANMETAFKLSLWLAGRGGIARRCPDKKLQQKMQELSAAVLGEVLRVIDRLHIKFTDMPLADLNELVGLLGEQQNWDALETILSTAWSSRHTSSSSRGWSPTAAVALGARLAQVRFLLAGPRRAQALRLAEDMAYNLRRVWGLHDAATLRAFGLLAALRNAVGDVAGALAVRDHVLRGTLDAVEDGVLGVEEGAVVAAGVFGALREAFTGWGGGEGAGVEVFKGLQGRFDEVFVGQRAWLGCGAAQEDVERWIVSKEKGKKVAAVEKAWMPDSWEFLEKGGGDAGGAVHRNNLRRTSGLETTTRPTMLYADDGHGGGGVKALAADEKGTGAEKEQDFGGETPKTLQEVRQVKGQKLQSDDEMLRALEGGAVGGSSHRVGATVAPLLLSFHAVSAQIPQAPSDVTTITAPNGATIRYKEPGKSGICETTPGVNSYSGFIDTSPTRHTFFWLFESRNDPENDPLTVWINGGPGSDSLVGVFTGNGPCSINDDGTTEINPLSWNNVSNVLYLSQPVGTGFSYADLEEGSLDENSGQFLSADLANVTGVWPVVNETTAIDTSEDAAVAAWEIVQAFYSALPILDPEIKSKEFNLWTVSYGPAIMKHFKEQNDEIAAGNANGTHLELKSLGLGNAYIDAAIQAPFFPAFATNNTYNITAYNSSIYDYSQVALNMPGIGCLAQLSNCAALQEALPRNPTRDAVCAEAWHSCFDNVEGLYRAFSGLDRFDIRLNESESLFVQGEAVVAAYLNVPEVQDAIGVASNYTPESAPVMYAFFQSGDGALSGFKEALGELADAGVSVLLFNGDADYACNWLGGEAVALAVNYTGSEDFAAAEYTPYVVDGKEYGQAKQHDKLAFLRVYGAGHIVQEYQPGAMLDFFNKTIHGESL</sequence>
<dbReference type="InterPro" id="IPR011990">
    <property type="entry name" value="TPR-like_helical_dom_sf"/>
</dbReference>
<keyword evidence="4" id="KW-0677">Repeat</keyword>
<dbReference type="PRINTS" id="PR00724">
    <property type="entry name" value="CRBOXYPTASEC"/>
</dbReference>
<dbReference type="SUPFAM" id="SSF48452">
    <property type="entry name" value="TPR-like"/>
    <property type="match status" value="1"/>
</dbReference>
<keyword evidence="3" id="KW-0645">Protease</keyword>
<evidence type="ECO:0000256" key="1">
    <source>
        <dbReference type="ARBA" id="ARBA00009431"/>
    </source>
</evidence>
<gene>
    <name evidence="9" type="ORF">SLS56_010991</name>
</gene>
<organism evidence="9 10">
    <name type="scientific">Neofusicoccum ribis</name>
    <dbReference type="NCBI Taxonomy" id="45134"/>
    <lineage>
        <taxon>Eukaryota</taxon>
        <taxon>Fungi</taxon>
        <taxon>Dikarya</taxon>
        <taxon>Ascomycota</taxon>
        <taxon>Pezizomycotina</taxon>
        <taxon>Dothideomycetes</taxon>
        <taxon>Dothideomycetes incertae sedis</taxon>
        <taxon>Botryosphaeriales</taxon>
        <taxon>Botryosphaeriaceae</taxon>
        <taxon>Neofusicoccum</taxon>
    </lineage>
</organism>
<dbReference type="Gene3D" id="3.40.50.300">
    <property type="entry name" value="P-loop containing nucleotide triphosphate hydrolases"/>
    <property type="match status" value="1"/>
</dbReference>
<evidence type="ECO:0000256" key="5">
    <source>
        <dbReference type="ARBA" id="ARBA00022801"/>
    </source>
</evidence>
<dbReference type="Pfam" id="PF00450">
    <property type="entry name" value="Peptidase_S10"/>
    <property type="match status" value="1"/>
</dbReference>
<evidence type="ECO:0000256" key="7">
    <source>
        <dbReference type="SAM" id="MobiDB-lite"/>
    </source>
</evidence>
<evidence type="ECO:0000256" key="3">
    <source>
        <dbReference type="ARBA" id="ARBA00022670"/>
    </source>
</evidence>
<dbReference type="InterPro" id="IPR027417">
    <property type="entry name" value="P-loop_NTPase"/>
</dbReference>
<evidence type="ECO:0000256" key="2">
    <source>
        <dbReference type="ARBA" id="ARBA00022645"/>
    </source>
</evidence>
<dbReference type="InterPro" id="IPR029058">
    <property type="entry name" value="AB_hydrolase_fold"/>
</dbReference>
<dbReference type="Pfam" id="PF24883">
    <property type="entry name" value="NPHP3_N"/>
    <property type="match status" value="1"/>
</dbReference>
<name>A0ABR3SCX1_9PEZI</name>
<reference evidence="9 10" key="1">
    <citation type="submission" date="2024-02" db="EMBL/GenBank/DDBJ databases">
        <title>De novo assembly and annotation of 12 fungi associated with fruit tree decline syndrome in Ontario, Canada.</title>
        <authorList>
            <person name="Sulman M."/>
            <person name="Ellouze W."/>
            <person name="Ilyukhin E."/>
        </authorList>
    </citation>
    <scope>NUCLEOTIDE SEQUENCE [LARGE SCALE GENOMIC DNA]</scope>
    <source>
        <strain evidence="9 10">M1-105</strain>
    </source>
</reference>
<dbReference type="InterPro" id="IPR001563">
    <property type="entry name" value="Peptidase_S10"/>
</dbReference>
<proteinExistence type="inferred from homology"/>